<accession>A0A7H1BK74</accession>
<keyword evidence="2" id="KW-1185">Reference proteome</keyword>
<dbReference type="RefSeq" id="WP_188341786.1">
    <property type="nucleotide sequence ID" value="NZ_CP061281.1"/>
</dbReference>
<dbReference type="EMBL" id="CP061281">
    <property type="protein sequence ID" value="QNS09129.1"/>
    <property type="molecule type" value="Genomic_DNA"/>
</dbReference>
<gene>
    <name evidence="1" type="ORF">IAG42_35395</name>
</gene>
<reference evidence="1 2" key="1">
    <citation type="submission" date="2020-09" db="EMBL/GenBank/DDBJ databases">
        <title>A novel species.</title>
        <authorList>
            <person name="Gao J."/>
        </authorList>
    </citation>
    <scope>NUCLEOTIDE SEQUENCE [LARGE SCALE GENOMIC DNA]</scope>
    <source>
        <strain evidence="1 2">CRXT-Y-14</strain>
    </source>
</reference>
<evidence type="ECO:0000313" key="2">
    <source>
        <dbReference type="Proteomes" id="UP000516428"/>
    </source>
</evidence>
<dbReference type="AlphaFoldDB" id="A0A7H1BK74"/>
<organism evidence="1 2">
    <name type="scientific">Streptomyces xanthii</name>
    <dbReference type="NCBI Taxonomy" id="2768069"/>
    <lineage>
        <taxon>Bacteria</taxon>
        <taxon>Bacillati</taxon>
        <taxon>Actinomycetota</taxon>
        <taxon>Actinomycetes</taxon>
        <taxon>Kitasatosporales</taxon>
        <taxon>Streptomycetaceae</taxon>
        <taxon>Streptomyces</taxon>
    </lineage>
</organism>
<dbReference type="Proteomes" id="UP000516428">
    <property type="component" value="Chromosome"/>
</dbReference>
<proteinExistence type="predicted"/>
<name>A0A7H1BK74_9ACTN</name>
<evidence type="ECO:0000313" key="1">
    <source>
        <dbReference type="EMBL" id="QNS09129.1"/>
    </source>
</evidence>
<protein>
    <submittedName>
        <fullName evidence="1">Uncharacterized protein</fullName>
    </submittedName>
</protein>
<sequence>MEAEEAARRWLADQCVSQVPGGWVDEEKPDTLLTANQVAHSWAGDVFAEDLEAAEQVRLAFGLLDLLDDYWVTCEIRFANDDAQGPLPADVLWDGYRGRLEADRDAEAVTYSLWVDWFEDHTTSATAFAEVLGNDIDQVVAEPSEHLLRRARRVLECSGPVRWTVKEPAYRTAVRLPALHPALFRGLLTSFHDVYGDLEPAAALALLDQLDLPANTRHLAELRHVLVAGHKNHYRSPGAWDAAVRSCS</sequence>
<dbReference type="KEGG" id="sxn:IAG42_35395"/>